<feature type="compositionally biased region" description="Low complexity" evidence="1">
    <location>
        <begin position="1008"/>
        <end position="1019"/>
    </location>
</feature>
<name>A0A2S5B5X8_9BASI</name>
<proteinExistence type="predicted"/>
<reference evidence="3 4" key="1">
    <citation type="journal article" date="2018" name="Front. Microbiol.">
        <title>Prospects for Fungal Bioremediation of Acidic Radioactive Waste Sites: Characterization and Genome Sequence of Rhodotorula taiwanensis MD1149.</title>
        <authorList>
            <person name="Tkavc R."/>
            <person name="Matrosova V.Y."/>
            <person name="Grichenko O.E."/>
            <person name="Gostincar C."/>
            <person name="Volpe R.P."/>
            <person name="Klimenkova P."/>
            <person name="Gaidamakova E.K."/>
            <person name="Zhou C.E."/>
            <person name="Stewart B.J."/>
            <person name="Lyman M.G."/>
            <person name="Malfatti S.A."/>
            <person name="Rubinfeld B."/>
            <person name="Courtot M."/>
            <person name="Singh J."/>
            <person name="Dalgard C.L."/>
            <person name="Hamilton T."/>
            <person name="Frey K.G."/>
            <person name="Gunde-Cimerman N."/>
            <person name="Dugan L."/>
            <person name="Daly M.J."/>
        </authorList>
    </citation>
    <scope>NUCLEOTIDE SEQUENCE [LARGE SCALE GENOMIC DNA]</scope>
    <source>
        <strain evidence="3 4">MD1149</strain>
    </source>
</reference>
<dbReference type="AlphaFoldDB" id="A0A2S5B5X8"/>
<protein>
    <submittedName>
        <fullName evidence="3">Uncharacterized protein</fullName>
    </submittedName>
</protein>
<feature type="compositionally biased region" description="Low complexity" evidence="1">
    <location>
        <begin position="14"/>
        <end position="37"/>
    </location>
</feature>
<dbReference type="STRING" id="741276.A0A2S5B5X8"/>
<feature type="compositionally biased region" description="Polar residues" evidence="1">
    <location>
        <begin position="38"/>
        <end position="47"/>
    </location>
</feature>
<dbReference type="InterPro" id="IPR052109">
    <property type="entry name" value="SRRM_Domain-Containing"/>
</dbReference>
<feature type="compositionally biased region" description="Polar residues" evidence="1">
    <location>
        <begin position="1"/>
        <end position="12"/>
    </location>
</feature>
<gene>
    <name evidence="3" type="ORF">BMF94_4816</name>
</gene>
<dbReference type="EMBL" id="PJQD01000057">
    <property type="protein sequence ID" value="POY72179.1"/>
    <property type="molecule type" value="Genomic_DNA"/>
</dbReference>
<accession>A0A2S5B5X8</accession>
<evidence type="ECO:0000256" key="1">
    <source>
        <dbReference type="SAM" id="MobiDB-lite"/>
    </source>
</evidence>
<feature type="region of interest" description="Disordered" evidence="1">
    <location>
        <begin position="986"/>
        <end position="1027"/>
    </location>
</feature>
<sequence length="1027" mass="109822">MPATKPGNQASYLPTAAAATGAAPRAGPAQSAAPPSSDENVSLQQTQYRPGSPIRFYVERMKREVDKTAPRHRRDARRELRARPRRAKPGITLTGFLLRAATLYVLIAYFLVCPNEPNSDRAVCRALTGTSDQLRQYEPYVRPYVKQAQAHLEPYWAETHKHVRPYLDLVAPHYRKADRFARPHLATVVRLYHERAVPIVASASRRARALVQPLVIKLSKQYERSIAPSIEWYSESLSRKYAPQLAHADAFRRETVVPAFRNSLQAVRDAAESGQHHWQAHLVPFTRRAYSSSRQIYLHQVHPRVITVSRQAARVWRTRVSPTLVRFWSRFIAPQLDKIRERIFEYKLKKAQVEAAARVEKASVEIARDQERAEVEDFINDLRDEKSETSAEEAPPAYSATRAPPPPSPEEAAKLNAEKRAALEKLHAAYEQEIAKLGETQSSLLVGRLIELRQNAQDDVKAHFEGSLEKLDDEGDLMVGRLGKYFARVQASLREEEVEAKVHEADALAAKATSRVRKAADAIKAEVLAYRVSLEKKEEQAVAEAEAAVTSLVDKAQSELGQGYTWLEGVTAKDWQRYHGLRSAERNLHSRFADLRAGAITETRLETLEPYALLEYYTEQPAKLVSVFEQILEKIKVKGQRELKGEWTGVANEAQKVYGAAADKLGDFVEGVKASASSAAGYEAQPTDLAGSVSSQLGRASASASSLAERAIDAVPPPKAQSAYVDAVKSTYGDASQQVLRAVGVEPSPTDVRQSVTSLARAASASVGSVYVVASQSVVSAVGGERSSSGLMQSASSAASVVSRSASSILAPVVSDLPSSAASASSSVSSAARSATEAVGSSASSIASSESSAVSTASRGASSAATTISSAVSSQAAPSRGAGSQRVEAILGEVSQGALRAVGIEPSPTDLSQSITSVEKAASKAATSVVAADIPSRSSSSSSGVAASVSSAASSFQSAASSMVQPRASSVSSVIASSATSVARRGAAAASASASASGNDQPDSTTVRAPSRRQPSAAAKVPRHVEL</sequence>
<feature type="region of interest" description="Disordered" evidence="1">
    <location>
        <begin position="1"/>
        <end position="47"/>
    </location>
</feature>
<dbReference type="OrthoDB" id="3260408at2759"/>
<comment type="caution">
    <text evidence="3">The sequence shown here is derived from an EMBL/GenBank/DDBJ whole genome shotgun (WGS) entry which is preliminary data.</text>
</comment>
<keyword evidence="2" id="KW-0812">Transmembrane</keyword>
<feature type="region of interest" description="Disordered" evidence="1">
    <location>
        <begin position="382"/>
        <end position="413"/>
    </location>
</feature>
<keyword evidence="2" id="KW-0472">Membrane</keyword>
<feature type="compositionally biased region" description="Low complexity" evidence="1">
    <location>
        <begin position="986"/>
        <end position="998"/>
    </location>
</feature>
<evidence type="ECO:0000256" key="2">
    <source>
        <dbReference type="SAM" id="Phobius"/>
    </source>
</evidence>
<dbReference type="PANTHER" id="PTHR34755">
    <property type="entry name" value="SERINE/ARGININE REPETITIVE MATRIX PROTEIN 3-RELATED"/>
    <property type="match status" value="1"/>
</dbReference>
<evidence type="ECO:0000313" key="3">
    <source>
        <dbReference type="EMBL" id="POY72179.1"/>
    </source>
</evidence>
<keyword evidence="4" id="KW-1185">Reference proteome</keyword>
<dbReference type="Proteomes" id="UP000237144">
    <property type="component" value="Unassembled WGS sequence"/>
</dbReference>
<evidence type="ECO:0000313" key="4">
    <source>
        <dbReference type="Proteomes" id="UP000237144"/>
    </source>
</evidence>
<dbReference type="PANTHER" id="PTHR34755:SF4">
    <property type="entry name" value="F-BOX DOMAIN-CONTAINING PROTEIN"/>
    <property type="match status" value="1"/>
</dbReference>
<organism evidence="3 4">
    <name type="scientific">Rhodotorula taiwanensis</name>
    <dbReference type="NCBI Taxonomy" id="741276"/>
    <lineage>
        <taxon>Eukaryota</taxon>
        <taxon>Fungi</taxon>
        <taxon>Dikarya</taxon>
        <taxon>Basidiomycota</taxon>
        <taxon>Pucciniomycotina</taxon>
        <taxon>Microbotryomycetes</taxon>
        <taxon>Sporidiobolales</taxon>
        <taxon>Sporidiobolaceae</taxon>
        <taxon>Rhodotorula</taxon>
    </lineage>
</organism>
<keyword evidence="2" id="KW-1133">Transmembrane helix</keyword>
<feature type="transmembrane region" description="Helical" evidence="2">
    <location>
        <begin position="91"/>
        <end position="112"/>
    </location>
</feature>